<keyword evidence="2" id="KW-1185">Reference proteome</keyword>
<accession>A0ACB0K0W7</accession>
<dbReference type="EMBL" id="CASHSV030000109">
    <property type="protein sequence ID" value="CAJ2649663.1"/>
    <property type="molecule type" value="Genomic_DNA"/>
</dbReference>
<name>A0ACB0K0W7_TRIPR</name>
<sequence length="388" mass="43356">MSFDFNLSPSDAHPESMDFLSLAWCNFAVQALKPEPQHGSLVLIDNPIKQFEPSSPIMAHPTSARMDDADFRSMPPLKSNNDLKSWIWMQQAMHPELNYNSCSLRKKWMPWKQILPLKSMSIKKWFKEIKMKKKEEQRLQRAEVHAAMSIAGVAAALSAIASENSKNETNEDRESAIASAAALVAAQCAKVAEAMGAKKEDLRSVIGSAMNGTNTASDILTLTAAAATCTLKGAATLKVRTGCKNRLSGGSPILPIENNYDLDFDFEKGRLILAQGAELYVESPEGKYMPRSVSVILNSEAKVVLMMRKHNLLKSKKESIIMNMHAELYKGSESEDDNTCYLIVLATRKGTFKIDMVDDIRRYKTWVTTINHMLKISTSFAKYELQFY</sequence>
<reference evidence="1" key="1">
    <citation type="submission" date="2023-10" db="EMBL/GenBank/DDBJ databases">
        <authorList>
            <person name="Rodriguez Cubillos JULIANA M."/>
            <person name="De Vega J."/>
        </authorList>
    </citation>
    <scope>NUCLEOTIDE SEQUENCE</scope>
</reference>
<protein>
    <submittedName>
        <fullName evidence="1">Uncharacterized protein</fullName>
    </submittedName>
</protein>
<organism evidence="1 2">
    <name type="scientific">Trifolium pratense</name>
    <name type="common">Red clover</name>
    <dbReference type="NCBI Taxonomy" id="57577"/>
    <lineage>
        <taxon>Eukaryota</taxon>
        <taxon>Viridiplantae</taxon>
        <taxon>Streptophyta</taxon>
        <taxon>Embryophyta</taxon>
        <taxon>Tracheophyta</taxon>
        <taxon>Spermatophyta</taxon>
        <taxon>Magnoliopsida</taxon>
        <taxon>eudicotyledons</taxon>
        <taxon>Gunneridae</taxon>
        <taxon>Pentapetalae</taxon>
        <taxon>rosids</taxon>
        <taxon>fabids</taxon>
        <taxon>Fabales</taxon>
        <taxon>Fabaceae</taxon>
        <taxon>Papilionoideae</taxon>
        <taxon>50 kb inversion clade</taxon>
        <taxon>NPAAA clade</taxon>
        <taxon>Hologalegina</taxon>
        <taxon>IRL clade</taxon>
        <taxon>Trifolieae</taxon>
        <taxon>Trifolium</taxon>
    </lineage>
</organism>
<proteinExistence type="predicted"/>
<comment type="caution">
    <text evidence="1">The sequence shown here is derived from an EMBL/GenBank/DDBJ whole genome shotgun (WGS) entry which is preliminary data.</text>
</comment>
<dbReference type="Proteomes" id="UP001177021">
    <property type="component" value="Unassembled WGS sequence"/>
</dbReference>
<evidence type="ECO:0000313" key="1">
    <source>
        <dbReference type="EMBL" id="CAJ2649663.1"/>
    </source>
</evidence>
<evidence type="ECO:0000313" key="2">
    <source>
        <dbReference type="Proteomes" id="UP001177021"/>
    </source>
</evidence>
<gene>
    <name evidence="1" type="ORF">MILVUS5_LOCUS17710</name>
</gene>